<name>A0A7W6G8E8_9SPHN</name>
<keyword evidence="3" id="KW-0326">Glycosidase</keyword>
<comment type="caution">
    <text evidence="3">The sequence shown here is derived from an EMBL/GenBank/DDBJ whole genome shotgun (WGS) entry which is preliminary data.</text>
</comment>
<keyword evidence="4" id="KW-1185">Reference proteome</keyword>
<keyword evidence="3" id="KW-0378">Hydrolase</keyword>
<dbReference type="GO" id="GO:0006307">
    <property type="term" value="P:DNA alkylation repair"/>
    <property type="evidence" value="ECO:0007669"/>
    <property type="project" value="TreeGrafter"/>
</dbReference>
<dbReference type="SUPFAM" id="SSF48150">
    <property type="entry name" value="DNA-glycosylase"/>
    <property type="match status" value="1"/>
</dbReference>
<gene>
    <name evidence="3" type="ORF">GGR38_002904</name>
</gene>
<dbReference type="InterPro" id="IPR011257">
    <property type="entry name" value="DNA_glycosylase"/>
</dbReference>
<dbReference type="RefSeq" id="WP_183626716.1">
    <property type="nucleotide sequence ID" value="NZ_JACIDX010000011.1"/>
</dbReference>
<organism evidence="3 4">
    <name type="scientific">Novosphingobium sediminicola</name>
    <dbReference type="NCBI Taxonomy" id="563162"/>
    <lineage>
        <taxon>Bacteria</taxon>
        <taxon>Pseudomonadati</taxon>
        <taxon>Pseudomonadota</taxon>
        <taxon>Alphaproteobacteria</taxon>
        <taxon>Sphingomonadales</taxon>
        <taxon>Sphingomonadaceae</taxon>
        <taxon>Novosphingobium</taxon>
    </lineage>
</organism>
<sequence>MSDPTSPLSSRDTRRSAYKHLRKQFPQLNWLFDATGEVALPDPSILPVAGSLVRIVVGQMLSLSAARTIMARLNDKANQRGLSLQDLPLDDLRTAGVSGRKAKTIGIISQMVRDDADCFEKWRRLDYPALQKDVKEVWGLGDWSAAMLGIFEFGHPDLFPLSDGSLIRALELVEARYCGGDPLGHELAAPYRSFLALALWQALDSHILTPANE</sequence>
<dbReference type="Gene3D" id="1.10.340.30">
    <property type="entry name" value="Hypothetical protein, domain 2"/>
    <property type="match status" value="1"/>
</dbReference>
<evidence type="ECO:0000256" key="2">
    <source>
        <dbReference type="ARBA" id="ARBA00023204"/>
    </source>
</evidence>
<dbReference type="Proteomes" id="UP000548867">
    <property type="component" value="Unassembled WGS sequence"/>
</dbReference>
<keyword evidence="1" id="KW-0227">DNA damage</keyword>
<dbReference type="GO" id="GO:0008725">
    <property type="term" value="F:DNA-3-methyladenine glycosylase activity"/>
    <property type="evidence" value="ECO:0007669"/>
    <property type="project" value="TreeGrafter"/>
</dbReference>
<dbReference type="GO" id="GO:0006285">
    <property type="term" value="P:base-excision repair, AP site formation"/>
    <property type="evidence" value="ECO:0007669"/>
    <property type="project" value="TreeGrafter"/>
</dbReference>
<evidence type="ECO:0000313" key="3">
    <source>
        <dbReference type="EMBL" id="MBB3955947.1"/>
    </source>
</evidence>
<dbReference type="GO" id="GO:0032131">
    <property type="term" value="F:alkylated DNA binding"/>
    <property type="evidence" value="ECO:0007669"/>
    <property type="project" value="TreeGrafter"/>
</dbReference>
<dbReference type="GO" id="GO:0032993">
    <property type="term" value="C:protein-DNA complex"/>
    <property type="evidence" value="ECO:0007669"/>
    <property type="project" value="TreeGrafter"/>
</dbReference>
<protein>
    <submittedName>
        <fullName evidence="3">DNA-3-methyladenine glycosylase II</fullName>
        <ecNumber evidence="3">3.2.2.21</ecNumber>
    </submittedName>
</protein>
<dbReference type="InterPro" id="IPR051912">
    <property type="entry name" value="Alkylbase_DNA_Glycosylase/TA"/>
</dbReference>
<dbReference type="PANTHER" id="PTHR43003:SF5">
    <property type="entry name" value="DNA-3-METHYLADENINE GLYCOSYLASE"/>
    <property type="match status" value="1"/>
</dbReference>
<keyword evidence="2" id="KW-0234">DNA repair</keyword>
<dbReference type="PANTHER" id="PTHR43003">
    <property type="entry name" value="DNA-3-METHYLADENINE GLYCOSYLASE"/>
    <property type="match status" value="1"/>
</dbReference>
<proteinExistence type="predicted"/>
<dbReference type="GO" id="GO:0043916">
    <property type="term" value="F:DNA-7-methylguanine glycosylase activity"/>
    <property type="evidence" value="ECO:0007669"/>
    <property type="project" value="TreeGrafter"/>
</dbReference>
<dbReference type="EC" id="3.2.2.21" evidence="3"/>
<dbReference type="EMBL" id="JACIDX010000011">
    <property type="protein sequence ID" value="MBB3955947.1"/>
    <property type="molecule type" value="Genomic_DNA"/>
</dbReference>
<evidence type="ECO:0000256" key="1">
    <source>
        <dbReference type="ARBA" id="ARBA00022763"/>
    </source>
</evidence>
<accession>A0A7W6G8E8</accession>
<evidence type="ECO:0000313" key="4">
    <source>
        <dbReference type="Proteomes" id="UP000548867"/>
    </source>
</evidence>
<dbReference type="Gene3D" id="1.10.1670.40">
    <property type="match status" value="1"/>
</dbReference>
<dbReference type="AlphaFoldDB" id="A0A7W6G8E8"/>
<reference evidence="3 4" key="1">
    <citation type="submission" date="2020-08" db="EMBL/GenBank/DDBJ databases">
        <title>Genomic Encyclopedia of Type Strains, Phase IV (KMG-IV): sequencing the most valuable type-strain genomes for metagenomic binning, comparative biology and taxonomic classification.</title>
        <authorList>
            <person name="Goeker M."/>
        </authorList>
    </citation>
    <scope>NUCLEOTIDE SEQUENCE [LARGE SCALE GENOMIC DNA]</scope>
    <source>
        <strain evidence="3 4">DSM 27057</strain>
    </source>
</reference>